<dbReference type="InterPro" id="IPR025164">
    <property type="entry name" value="Toastrack_DUF4097"/>
</dbReference>
<dbReference type="Gene3D" id="2.160.20.120">
    <property type="match status" value="1"/>
</dbReference>
<comment type="caution">
    <text evidence="3">The sequence shown here is derived from an EMBL/GenBank/DDBJ whole genome shotgun (WGS) entry which is preliminary data.</text>
</comment>
<protein>
    <submittedName>
        <fullName evidence="3">DUF4097 family beta strand repeat protein</fullName>
    </submittedName>
</protein>
<sequence>MSPRTAVCLLPFTLAACLAAPLAAEAQDGDKCRHTEARELTLDLAGVRTVRFDIGASKLRVEGAGSPDTVLRGRACASSDGLLQRLVLDQSKSGDTLTVRLRRETSGSMGWFANNYAYLDLTGQVPSGMLVQAVVGSGDAWVTGVSAASADVGSGDAELRRIAGRATVKVGSGDVTVDDAGELKVLSIGSGDVGAANVRGPVEVGSIGSGDFSLKGAGGDVRIGSLGSGDIDLRDVTGNVSVGSIGSGDLDVHGVSGNLDVASKGSGDVGARDVRGTVTIPRKR</sequence>
<reference evidence="3 4" key="1">
    <citation type="submission" date="2020-07" db="EMBL/GenBank/DDBJ databases">
        <title>isolation of Luteimonas sp. SJ-16.</title>
        <authorList>
            <person name="Huang X.-X."/>
            <person name="Xu L."/>
            <person name="Sun J.-Q."/>
        </authorList>
    </citation>
    <scope>NUCLEOTIDE SEQUENCE [LARGE SCALE GENOMIC DNA]</scope>
    <source>
        <strain evidence="3 4">SJ-16</strain>
    </source>
</reference>
<keyword evidence="1" id="KW-0732">Signal</keyword>
<dbReference type="EMBL" id="JACCJZ010000020">
    <property type="protein sequence ID" value="NYZ64133.1"/>
    <property type="molecule type" value="Genomic_DNA"/>
</dbReference>
<dbReference type="RefSeq" id="WP_180546344.1">
    <property type="nucleotide sequence ID" value="NZ_JACCJZ010000020.1"/>
</dbReference>
<name>A0A7Z0U1A7_9GAMM</name>
<gene>
    <name evidence="3" type="ORF">H0E82_15445</name>
</gene>
<dbReference type="Proteomes" id="UP000589896">
    <property type="component" value="Unassembled WGS sequence"/>
</dbReference>
<accession>A0A7Z0U1A7</accession>
<evidence type="ECO:0000256" key="1">
    <source>
        <dbReference type="SAM" id="SignalP"/>
    </source>
</evidence>
<evidence type="ECO:0000313" key="4">
    <source>
        <dbReference type="Proteomes" id="UP000589896"/>
    </source>
</evidence>
<feature type="chain" id="PRO_5031182974" evidence="1">
    <location>
        <begin position="27"/>
        <end position="284"/>
    </location>
</feature>
<evidence type="ECO:0000313" key="3">
    <source>
        <dbReference type="EMBL" id="NYZ64133.1"/>
    </source>
</evidence>
<dbReference type="Pfam" id="PF13349">
    <property type="entry name" value="DUF4097"/>
    <property type="match status" value="1"/>
</dbReference>
<dbReference type="AlphaFoldDB" id="A0A7Z0U1A7"/>
<proteinExistence type="predicted"/>
<organism evidence="3 4">
    <name type="scientific">Luteimonas deserti</name>
    <dbReference type="NCBI Taxonomy" id="2752306"/>
    <lineage>
        <taxon>Bacteria</taxon>
        <taxon>Pseudomonadati</taxon>
        <taxon>Pseudomonadota</taxon>
        <taxon>Gammaproteobacteria</taxon>
        <taxon>Lysobacterales</taxon>
        <taxon>Lysobacteraceae</taxon>
        <taxon>Luteimonas</taxon>
    </lineage>
</organism>
<keyword evidence="4" id="KW-1185">Reference proteome</keyword>
<dbReference type="PROSITE" id="PS51257">
    <property type="entry name" value="PROKAR_LIPOPROTEIN"/>
    <property type="match status" value="1"/>
</dbReference>
<feature type="domain" description="DUF4097" evidence="2">
    <location>
        <begin position="89"/>
        <end position="279"/>
    </location>
</feature>
<feature type="signal peptide" evidence="1">
    <location>
        <begin position="1"/>
        <end position="26"/>
    </location>
</feature>
<evidence type="ECO:0000259" key="2">
    <source>
        <dbReference type="Pfam" id="PF13349"/>
    </source>
</evidence>